<proteinExistence type="inferred from homology"/>
<feature type="transmembrane region" description="Helical" evidence="6">
    <location>
        <begin position="97"/>
        <end position="115"/>
    </location>
</feature>
<evidence type="ECO:0000256" key="4">
    <source>
        <dbReference type="ARBA" id="ARBA00022989"/>
    </source>
</evidence>
<organism evidence="7 8">
    <name type="scientific">Nocardioides agri</name>
    <dbReference type="NCBI Taxonomy" id="2682843"/>
    <lineage>
        <taxon>Bacteria</taxon>
        <taxon>Bacillati</taxon>
        <taxon>Actinomycetota</taxon>
        <taxon>Actinomycetes</taxon>
        <taxon>Propionibacteriales</taxon>
        <taxon>Nocardioidaceae</taxon>
        <taxon>Nocardioides</taxon>
    </lineage>
</organism>
<feature type="transmembrane region" description="Helical" evidence="6">
    <location>
        <begin position="226"/>
        <end position="244"/>
    </location>
</feature>
<keyword evidence="3 6" id="KW-0812">Transmembrane</keyword>
<protein>
    <submittedName>
        <fullName evidence="7">ABC transporter permease</fullName>
    </submittedName>
</protein>
<evidence type="ECO:0000313" key="8">
    <source>
        <dbReference type="Proteomes" id="UP000473525"/>
    </source>
</evidence>
<feature type="transmembrane region" description="Helical" evidence="6">
    <location>
        <begin position="156"/>
        <end position="176"/>
    </location>
</feature>
<evidence type="ECO:0000256" key="5">
    <source>
        <dbReference type="ARBA" id="ARBA00023136"/>
    </source>
</evidence>
<comment type="caution">
    <text evidence="7">The sequence shown here is derived from an EMBL/GenBank/DDBJ whole genome shotgun (WGS) entry which is preliminary data.</text>
</comment>
<feature type="transmembrane region" description="Helical" evidence="6">
    <location>
        <begin position="41"/>
        <end position="60"/>
    </location>
</feature>
<comment type="subcellular location">
    <subcellularLocation>
        <location evidence="1">Membrane</location>
        <topology evidence="1">Multi-pass membrane protein</topology>
    </subcellularLocation>
</comment>
<gene>
    <name evidence="7" type="ORF">GON03_05480</name>
</gene>
<dbReference type="PANTHER" id="PTHR30028">
    <property type="entry name" value="UPF0014 INNER MEMBRANE PROTEIN YBBM-RELATED"/>
    <property type="match status" value="1"/>
</dbReference>
<dbReference type="EMBL" id="WSEK01000004">
    <property type="protein sequence ID" value="MVQ48624.1"/>
    <property type="molecule type" value="Genomic_DNA"/>
</dbReference>
<feature type="transmembrane region" description="Helical" evidence="6">
    <location>
        <begin position="127"/>
        <end position="150"/>
    </location>
</feature>
<evidence type="ECO:0000256" key="2">
    <source>
        <dbReference type="ARBA" id="ARBA00005268"/>
    </source>
</evidence>
<evidence type="ECO:0000256" key="6">
    <source>
        <dbReference type="SAM" id="Phobius"/>
    </source>
</evidence>
<accession>A0A6L6XN30</accession>
<evidence type="ECO:0000256" key="1">
    <source>
        <dbReference type="ARBA" id="ARBA00004141"/>
    </source>
</evidence>
<dbReference type="PANTHER" id="PTHR30028:SF0">
    <property type="entry name" value="PROTEIN ALUMINUM SENSITIVE 3"/>
    <property type="match status" value="1"/>
</dbReference>
<name>A0A6L6XN30_9ACTN</name>
<dbReference type="Proteomes" id="UP000473525">
    <property type="component" value="Unassembled WGS sequence"/>
</dbReference>
<evidence type="ECO:0000256" key="3">
    <source>
        <dbReference type="ARBA" id="ARBA00022692"/>
    </source>
</evidence>
<sequence>MWPPWSEDSPANLNAAACRRLGDPTRHWLGSTGVSGNVLSLGWPLAVLLSVFTIAAAAVVRSAGLGDWRAPITAAARCVVQLAAVSLVIGYVLRSMWWTVAFVGFMVLVAAGTSGRRITGSLGWRSTWMVLPILLAVSPPIALALIAGVVPVEPIAVLPTSGILVGGAMTAATLAGRRVIDELEAHRGSYDAALALGFTRRQSVGIVARGPAALALVPGQDQTRTVGLVTLPGAFVGVLLAGASPVEAGAAQAFILIALLMVQAVAAAVTIELIAAAQVRGKSALPA</sequence>
<keyword evidence="5 6" id="KW-0472">Membrane</keyword>
<feature type="transmembrane region" description="Helical" evidence="6">
    <location>
        <begin position="250"/>
        <end position="275"/>
    </location>
</feature>
<reference evidence="7 8" key="1">
    <citation type="submission" date="2019-12" db="EMBL/GenBank/DDBJ databases">
        <authorList>
            <person name="Huq M.A."/>
        </authorList>
    </citation>
    <scope>NUCLEOTIDE SEQUENCE [LARGE SCALE GENOMIC DNA]</scope>
    <source>
        <strain evidence="7 8">MAH-18</strain>
    </source>
</reference>
<keyword evidence="8" id="KW-1185">Reference proteome</keyword>
<dbReference type="AlphaFoldDB" id="A0A6L6XN30"/>
<comment type="similarity">
    <text evidence="2">Belongs to the UPF0014 family.</text>
</comment>
<dbReference type="Pfam" id="PF03649">
    <property type="entry name" value="UPF0014"/>
    <property type="match status" value="1"/>
</dbReference>
<feature type="transmembrane region" description="Helical" evidence="6">
    <location>
        <begin position="72"/>
        <end position="91"/>
    </location>
</feature>
<dbReference type="GO" id="GO:0005886">
    <property type="term" value="C:plasma membrane"/>
    <property type="evidence" value="ECO:0007669"/>
    <property type="project" value="TreeGrafter"/>
</dbReference>
<evidence type="ECO:0000313" key="7">
    <source>
        <dbReference type="EMBL" id="MVQ48624.1"/>
    </source>
</evidence>
<dbReference type="InterPro" id="IPR005226">
    <property type="entry name" value="UPF0014_fam"/>
</dbReference>
<keyword evidence="4 6" id="KW-1133">Transmembrane helix</keyword>